<reference evidence="2" key="1">
    <citation type="submission" date="2016-10" db="EMBL/GenBank/DDBJ databases">
        <authorList>
            <person name="Varghese N."/>
            <person name="Submissions S."/>
        </authorList>
    </citation>
    <scope>NUCLEOTIDE SEQUENCE [LARGE SCALE GENOMIC DNA]</scope>
    <source>
        <strain evidence="2">DSM 22427</strain>
    </source>
</reference>
<dbReference type="EMBL" id="FOZS01000010">
    <property type="protein sequence ID" value="SFT07948.1"/>
    <property type="molecule type" value="Genomic_DNA"/>
</dbReference>
<dbReference type="AlphaFoldDB" id="A0A1I6V2P5"/>
<accession>A0A1I6V2P5</accession>
<evidence type="ECO:0000313" key="1">
    <source>
        <dbReference type="EMBL" id="SFT07948.1"/>
    </source>
</evidence>
<sequence length="30" mass="3226">MNEAFEMGLGTGFLQPPLLVGELLVHGDCH</sequence>
<organism evidence="1 2">
    <name type="scientific">Halostagnicola kamekurae</name>
    <dbReference type="NCBI Taxonomy" id="619731"/>
    <lineage>
        <taxon>Archaea</taxon>
        <taxon>Methanobacteriati</taxon>
        <taxon>Methanobacteriota</taxon>
        <taxon>Stenosarchaea group</taxon>
        <taxon>Halobacteria</taxon>
        <taxon>Halobacteriales</taxon>
        <taxon>Natrialbaceae</taxon>
        <taxon>Halostagnicola</taxon>
    </lineage>
</organism>
<protein>
    <submittedName>
        <fullName evidence="1">Uncharacterized protein</fullName>
    </submittedName>
</protein>
<keyword evidence="2" id="KW-1185">Reference proteome</keyword>
<evidence type="ECO:0000313" key="2">
    <source>
        <dbReference type="Proteomes" id="UP000199199"/>
    </source>
</evidence>
<dbReference type="Proteomes" id="UP000199199">
    <property type="component" value="Unassembled WGS sequence"/>
</dbReference>
<proteinExistence type="predicted"/>
<gene>
    <name evidence="1" type="ORF">SAMN04488556_0007</name>
</gene>
<name>A0A1I6V2P5_9EURY</name>